<keyword evidence="4" id="KW-1185">Reference proteome</keyword>
<accession>A0A1S8GS95</accession>
<evidence type="ECO:0000256" key="1">
    <source>
        <dbReference type="SAM" id="SignalP"/>
    </source>
</evidence>
<evidence type="ECO:0000313" key="3">
    <source>
        <dbReference type="EMBL" id="OOL19924.1"/>
    </source>
</evidence>
<dbReference type="PROSITE" id="PS51257">
    <property type="entry name" value="PROKAR_LIPOPROTEIN"/>
    <property type="match status" value="1"/>
</dbReference>
<dbReference type="Pfam" id="PF13628">
    <property type="entry name" value="DUF4142"/>
    <property type="match status" value="1"/>
</dbReference>
<dbReference type="AlphaFoldDB" id="A0A1S8GS95"/>
<dbReference type="RefSeq" id="WP_077395734.1">
    <property type="nucleotide sequence ID" value="NZ_JATM01000001.1"/>
</dbReference>
<feature type="chain" id="PRO_5012661744" description="DUF4142 domain-containing protein" evidence="1">
    <location>
        <begin position="25"/>
        <end position="182"/>
    </location>
</feature>
<proteinExistence type="predicted"/>
<evidence type="ECO:0000313" key="4">
    <source>
        <dbReference type="Proteomes" id="UP000200980"/>
    </source>
</evidence>
<dbReference type="InterPro" id="IPR025419">
    <property type="entry name" value="DUF4142"/>
</dbReference>
<dbReference type="OrthoDB" id="7283030at2"/>
<feature type="domain" description="DUF4142" evidence="2">
    <location>
        <begin position="60"/>
        <end position="175"/>
    </location>
</feature>
<protein>
    <recommendedName>
        <fullName evidence="2">DUF4142 domain-containing protein</fullName>
    </recommendedName>
</protein>
<sequence>MKFRFMICAALLSLGGCGLTPPPAPPVPPLPKGPMAPPTLAVDDIVLLKKISLRSIYMKTATDLAATHSKDELIKGFAAQQVKDYDALRTAAQKVADTHTLTLAGALPVAQQSRLVRLGKSYGRPFDRALLYILTHSFTTQERTALTQAKKNGSTADMKSLAGSALDLLDRSQQQGAGLIRR</sequence>
<dbReference type="Proteomes" id="UP000200980">
    <property type="component" value="Unassembled WGS sequence"/>
</dbReference>
<evidence type="ECO:0000259" key="2">
    <source>
        <dbReference type="Pfam" id="PF13628"/>
    </source>
</evidence>
<dbReference type="EMBL" id="JATM01000001">
    <property type="protein sequence ID" value="OOL19924.1"/>
    <property type="molecule type" value="Genomic_DNA"/>
</dbReference>
<gene>
    <name evidence="3" type="ORF">AL01_03010</name>
</gene>
<keyword evidence="1" id="KW-0732">Signal</keyword>
<reference evidence="3 4" key="1">
    <citation type="journal article" date="2016" name="PLoS ONE">
        <title>Whole-Genome Sequence Analysis of Bombella intestini LMG 28161T, a Novel Acetic Acid Bacterium Isolated from the Crop of a Red-Tailed Bumble Bee, Bombus lapidarius.</title>
        <authorList>
            <person name="Li L."/>
            <person name="Illeghems K."/>
            <person name="Van Kerrebroeck S."/>
            <person name="Borremans W."/>
            <person name="Cleenwerck I."/>
            <person name="Smagghe G."/>
            <person name="De Vuyst L."/>
            <person name="Vandamme P."/>
        </authorList>
    </citation>
    <scope>NUCLEOTIDE SEQUENCE [LARGE SCALE GENOMIC DNA]</scope>
    <source>
        <strain evidence="3 4">R-52487</strain>
    </source>
</reference>
<name>A0A1S8GS95_9PROT</name>
<organism evidence="3 4">
    <name type="scientific">Bombella intestini</name>
    <dbReference type="NCBI Taxonomy" id="1539051"/>
    <lineage>
        <taxon>Bacteria</taxon>
        <taxon>Pseudomonadati</taxon>
        <taxon>Pseudomonadota</taxon>
        <taxon>Alphaproteobacteria</taxon>
        <taxon>Acetobacterales</taxon>
        <taxon>Acetobacteraceae</taxon>
        <taxon>Bombella</taxon>
    </lineage>
</organism>
<feature type="signal peptide" evidence="1">
    <location>
        <begin position="1"/>
        <end position="24"/>
    </location>
</feature>
<comment type="caution">
    <text evidence="3">The sequence shown here is derived from an EMBL/GenBank/DDBJ whole genome shotgun (WGS) entry which is preliminary data.</text>
</comment>